<dbReference type="Proteomes" id="UP000217257">
    <property type="component" value="Chromosome"/>
</dbReference>
<evidence type="ECO:0000256" key="1">
    <source>
        <dbReference type="SAM" id="MobiDB-lite"/>
    </source>
</evidence>
<evidence type="ECO:0000313" key="3">
    <source>
        <dbReference type="EMBL" id="ATB39316.1"/>
    </source>
</evidence>
<keyword evidence="2" id="KW-0812">Transmembrane</keyword>
<gene>
    <name evidence="3" type="ORF">CYFUS_004760</name>
</gene>
<dbReference type="PANTHER" id="PTHR36153">
    <property type="entry name" value="INNER MEMBRANE PROTEIN-RELATED"/>
    <property type="match status" value="1"/>
</dbReference>
<feature type="transmembrane region" description="Helical" evidence="2">
    <location>
        <begin position="380"/>
        <end position="402"/>
    </location>
</feature>
<feature type="region of interest" description="Disordered" evidence="1">
    <location>
        <begin position="932"/>
        <end position="956"/>
    </location>
</feature>
<dbReference type="InterPro" id="IPR053156">
    <property type="entry name" value="T6SS_TssM-like"/>
</dbReference>
<reference evidence="3 4" key="1">
    <citation type="submission" date="2017-06" db="EMBL/GenBank/DDBJ databases">
        <title>Sequencing and comparative analysis of myxobacterial genomes.</title>
        <authorList>
            <person name="Rupp O."/>
            <person name="Goesmann A."/>
            <person name="Sogaard-Andersen L."/>
        </authorList>
    </citation>
    <scope>NUCLEOTIDE SEQUENCE [LARGE SCALE GENOMIC DNA]</scope>
    <source>
        <strain evidence="3 4">DSM 52655</strain>
    </source>
</reference>
<organism evidence="3 4">
    <name type="scientific">Cystobacter fuscus</name>
    <dbReference type="NCBI Taxonomy" id="43"/>
    <lineage>
        <taxon>Bacteria</taxon>
        <taxon>Pseudomonadati</taxon>
        <taxon>Myxococcota</taxon>
        <taxon>Myxococcia</taxon>
        <taxon>Myxococcales</taxon>
        <taxon>Cystobacterineae</taxon>
        <taxon>Archangiaceae</taxon>
        <taxon>Cystobacter</taxon>
    </lineage>
</organism>
<dbReference type="PANTHER" id="PTHR36153:SF1">
    <property type="entry name" value="TYPE VI SECRETION SYSTEM COMPONENT TSSM1"/>
    <property type="match status" value="1"/>
</dbReference>
<keyword evidence="2" id="KW-1133">Transmembrane helix</keyword>
<accession>A0A250J7Z7</accession>
<dbReference type="KEGG" id="cfus:CYFUS_004760"/>
<keyword evidence="2" id="KW-0472">Membrane</keyword>
<name>A0A250J7Z7_9BACT</name>
<feature type="compositionally biased region" description="Basic and acidic residues" evidence="1">
    <location>
        <begin position="932"/>
        <end position="950"/>
    </location>
</feature>
<dbReference type="EMBL" id="CP022098">
    <property type="protein sequence ID" value="ATB39316.1"/>
    <property type="molecule type" value="Genomic_DNA"/>
</dbReference>
<evidence type="ECO:0000313" key="4">
    <source>
        <dbReference type="Proteomes" id="UP000217257"/>
    </source>
</evidence>
<proteinExistence type="predicted"/>
<feature type="transmembrane region" description="Helical" evidence="2">
    <location>
        <begin position="46"/>
        <end position="64"/>
    </location>
</feature>
<dbReference type="AlphaFoldDB" id="A0A250J7Z7"/>
<sequence>MGWLLNVVVSESLSAADPAKAMEAGAQSVAASESAFRKFWNAVGPYVPWVLLLLGLALAVFLGWKLVKWWRARRAAAPAASGPPPMATQRLVHVRRTFLNGLPLAHRAAVVDLPTVVVFGPAGSGKTKLIGLDVDWQRQARQYLPSYTSDPLLQMYLGPDCVVHEVSAPLLEDETLSARTALRRMWGRSFSHRQQGLAVIVLDVRWLSDTPPDEQRRFAQLLRGKLNLMSEASRGPVETRLCLTNMDGLEGFEDFARLLKTHGAALAFDIPRQGEEDGLSSLLRNQEQYLALGLTSLPVDSFERLERFYSQGGRSFSGLGRFVTALLEGDTLSFKPLLSRVYLSSLTPEARASGTLSVVAAEGANDSMRKLYLRTHLRRAAGIAAVCCLPVLAAYANFYLLLDDAQDEVTVLEETVTQLREQGLEGRGEVVEGQVNKAAEALLHLERAERWWPPLETSFPDETLELRQRLASGIREIHLRPALERCRKQPQACRPEQVVYLLATLHASNGDGLGTFVMSNLQKGSRRFGSKSAAPDTLSGASHRTWISALELSEPLIATYILASDQPWERTPPCRRDTTVQLSNNEEVWSCWPLAERLTFESQLKPWLDHLRFLRRSLEAGPRGIAEFDLRREERERLLAQLADLDVYASLPTLLNLFDASTVQVNTRYFQGIETTVDVLEWLRNNREALTAVLRMEDDAYSGLLAVRKMGASELLTRDGLWLPGSNKGPYRIELLQESFEFVPEKLSRELLQKELDIQEANGQLTVNAQAAVRPGAMVLSRTAFETDLKPLVDDFTQRIKSAQLPTDEAARRSQYVQKRVNGFSQGYRDGLFHTVDQYRFNTSRKLLIDELGRLSQPSSGQVDMLREVAERANLDPLEGPYYEPLRNAVAPFRPVVQLMVADKSGFYAALAPYQALVAQMRDELDAGAKAKSAKDAAAKDAPAPDKEAAPEDGTATDAQLSEMITPLEKVALAMLLEEEGSYLRKAQAWLDSQGITGELRQPFLAPFLTVQRLGKEELENTLGREWEEASSRMLRPLLTRYPFNPDAKEDVDPSELEVLRRKDGAFWHFVEQVYSRVCVERGTQWALRGTLRDKLQLPESLLPTLSQVARLSKLLWDDEGRPRPLMLKVQPQPLPPPPMPGVFVTMSSLKCGKTTAYGFNQSPSWQDFPLNWWDQQVSSIVLELRSPSRDDPKFLSLPWNRSIWSCFRLFEEALVTTDQRRQWSLVLQGNNVNKRGVDISFGLKGDPWVPFREVPR</sequence>
<dbReference type="RefSeq" id="WP_095987364.1">
    <property type="nucleotide sequence ID" value="NZ_CP022098.1"/>
</dbReference>
<protein>
    <submittedName>
        <fullName evidence="3">Uncharacterized protein</fullName>
    </submittedName>
</protein>
<evidence type="ECO:0000256" key="2">
    <source>
        <dbReference type="SAM" id="Phobius"/>
    </source>
</evidence>